<sequence length="56" mass="6101">MVAAVCVRCHMLVMMCRASPACPNCKFLHPPSRTAPPPEPEPAPLKLGLQLLCCRD</sequence>
<organism evidence="1">
    <name type="scientific">Arundo donax</name>
    <name type="common">Giant reed</name>
    <name type="synonym">Donax arundinaceus</name>
    <dbReference type="NCBI Taxonomy" id="35708"/>
    <lineage>
        <taxon>Eukaryota</taxon>
        <taxon>Viridiplantae</taxon>
        <taxon>Streptophyta</taxon>
        <taxon>Embryophyta</taxon>
        <taxon>Tracheophyta</taxon>
        <taxon>Spermatophyta</taxon>
        <taxon>Magnoliopsida</taxon>
        <taxon>Liliopsida</taxon>
        <taxon>Poales</taxon>
        <taxon>Poaceae</taxon>
        <taxon>PACMAD clade</taxon>
        <taxon>Arundinoideae</taxon>
        <taxon>Arundineae</taxon>
        <taxon>Arundo</taxon>
    </lineage>
</organism>
<dbReference type="PANTHER" id="PTHR14791">
    <property type="entry name" value="BOMB/KIRA PROTEINS"/>
    <property type="match status" value="1"/>
</dbReference>
<accession>A0A0A9PCL7</accession>
<dbReference type="InterPro" id="IPR051105">
    <property type="entry name" value="WWC/KIBRA_Hippo_Reg"/>
</dbReference>
<dbReference type="AlphaFoldDB" id="A0A0A9PCL7"/>
<proteinExistence type="predicted"/>
<evidence type="ECO:0000313" key="1">
    <source>
        <dbReference type="EMBL" id="JAD84099.1"/>
    </source>
</evidence>
<dbReference type="EMBL" id="GBRH01213796">
    <property type="protein sequence ID" value="JAD84099.1"/>
    <property type="molecule type" value="Transcribed_RNA"/>
</dbReference>
<reference evidence="1" key="1">
    <citation type="submission" date="2014-09" db="EMBL/GenBank/DDBJ databases">
        <authorList>
            <person name="Magalhaes I.L.F."/>
            <person name="Oliveira U."/>
            <person name="Santos F.R."/>
            <person name="Vidigal T.H.D.A."/>
            <person name="Brescovit A.D."/>
            <person name="Santos A.J."/>
        </authorList>
    </citation>
    <scope>NUCLEOTIDE SEQUENCE</scope>
    <source>
        <tissue evidence="1">Shoot tissue taken approximately 20 cm above the soil surface</tissue>
    </source>
</reference>
<name>A0A0A9PCL7_ARUDO</name>
<protein>
    <submittedName>
        <fullName evidence="1">Uncharacterized protein</fullName>
    </submittedName>
</protein>
<dbReference type="PANTHER" id="PTHR14791:SF42">
    <property type="entry name" value="F16L1.2 PROTEIN"/>
    <property type="match status" value="1"/>
</dbReference>
<reference evidence="1" key="2">
    <citation type="journal article" date="2015" name="Data Brief">
        <title>Shoot transcriptome of the giant reed, Arundo donax.</title>
        <authorList>
            <person name="Barrero R.A."/>
            <person name="Guerrero F.D."/>
            <person name="Moolhuijzen P."/>
            <person name="Goolsby J.A."/>
            <person name="Tidwell J."/>
            <person name="Bellgard S.E."/>
            <person name="Bellgard M.I."/>
        </authorList>
    </citation>
    <scope>NUCLEOTIDE SEQUENCE</scope>
    <source>
        <tissue evidence="1">Shoot tissue taken approximately 20 cm above the soil surface</tissue>
    </source>
</reference>